<feature type="chain" id="PRO_5046360796" evidence="1">
    <location>
        <begin position="21"/>
        <end position="134"/>
    </location>
</feature>
<name>A0ABW1VRB4_9GAMM</name>
<protein>
    <submittedName>
        <fullName evidence="3">Outer membrane protein assembly factor BamE</fullName>
    </submittedName>
</protein>
<comment type="caution">
    <text evidence="3">The sequence shown here is derived from an EMBL/GenBank/DDBJ whole genome shotgun (WGS) entry which is preliminary data.</text>
</comment>
<feature type="domain" description="Outer membrane protein assembly factor BamE" evidence="2">
    <location>
        <begin position="32"/>
        <end position="75"/>
    </location>
</feature>
<reference evidence="4" key="1">
    <citation type="journal article" date="2019" name="Int. J. Syst. Evol. Microbiol.">
        <title>The Global Catalogue of Microorganisms (GCM) 10K type strain sequencing project: providing services to taxonomists for standard genome sequencing and annotation.</title>
        <authorList>
            <consortium name="The Broad Institute Genomics Platform"/>
            <consortium name="The Broad Institute Genome Sequencing Center for Infectious Disease"/>
            <person name="Wu L."/>
            <person name="Ma J."/>
        </authorList>
    </citation>
    <scope>NUCLEOTIDE SEQUENCE [LARGE SCALE GENOMIC DNA]</scope>
    <source>
        <strain evidence="4">CGMCC 4.1530</strain>
    </source>
</reference>
<feature type="signal peptide" evidence="1">
    <location>
        <begin position="1"/>
        <end position="20"/>
    </location>
</feature>
<sequence length="134" mass="13934">MKKYIAVSVLVLMTAGCAQMNTMTQDPISTSDIAAKIKTGKTTRQQVINLLGNPDSDNIVNGQETLSYTLSNDVAKAGKMANMASSVMAYIPGVSAYSGYASQASSGSGALGHSKQVTVTLKNDRVSSYSLTGS</sequence>
<evidence type="ECO:0000256" key="1">
    <source>
        <dbReference type="SAM" id="SignalP"/>
    </source>
</evidence>
<proteinExistence type="predicted"/>
<dbReference type="EMBL" id="JBHSUC010000022">
    <property type="protein sequence ID" value="MFC6363230.1"/>
    <property type="molecule type" value="Genomic_DNA"/>
</dbReference>
<evidence type="ECO:0000259" key="2">
    <source>
        <dbReference type="Pfam" id="PF04355"/>
    </source>
</evidence>
<dbReference type="InterPro" id="IPR007450">
    <property type="entry name" value="BamE_dom"/>
</dbReference>
<dbReference type="Pfam" id="PF04355">
    <property type="entry name" value="BamE"/>
    <property type="match status" value="1"/>
</dbReference>
<keyword evidence="4" id="KW-1185">Reference proteome</keyword>
<keyword evidence="1" id="KW-0732">Signal</keyword>
<accession>A0ABW1VRB4</accession>
<organism evidence="3 4">
    <name type="scientific">Tatumella punctata</name>
    <dbReference type="NCBI Taxonomy" id="399969"/>
    <lineage>
        <taxon>Bacteria</taxon>
        <taxon>Pseudomonadati</taxon>
        <taxon>Pseudomonadota</taxon>
        <taxon>Gammaproteobacteria</taxon>
        <taxon>Enterobacterales</taxon>
        <taxon>Erwiniaceae</taxon>
        <taxon>Tatumella</taxon>
    </lineage>
</organism>
<dbReference type="RefSeq" id="WP_343876726.1">
    <property type="nucleotide sequence ID" value="NZ_BAAAFW010000018.1"/>
</dbReference>
<dbReference type="PROSITE" id="PS51257">
    <property type="entry name" value="PROKAR_LIPOPROTEIN"/>
    <property type="match status" value="1"/>
</dbReference>
<gene>
    <name evidence="3" type="primary">bamE</name>
    <name evidence="3" type="ORF">ACFP73_14225</name>
</gene>
<evidence type="ECO:0000313" key="3">
    <source>
        <dbReference type="EMBL" id="MFC6363230.1"/>
    </source>
</evidence>
<evidence type="ECO:0000313" key="4">
    <source>
        <dbReference type="Proteomes" id="UP001596215"/>
    </source>
</evidence>
<dbReference type="Proteomes" id="UP001596215">
    <property type="component" value="Unassembled WGS sequence"/>
</dbReference>